<dbReference type="Proteomes" id="UP000284706">
    <property type="component" value="Unassembled WGS sequence"/>
</dbReference>
<evidence type="ECO:0000313" key="1">
    <source>
        <dbReference type="EMBL" id="PPQ81357.1"/>
    </source>
</evidence>
<accession>A0A409WS89</accession>
<protein>
    <submittedName>
        <fullName evidence="1">Uncharacterized protein</fullName>
    </submittedName>
</protein>
<evidence type="ECO:0000313" key="2">
    <source>
        <dbReference type="Proteomes" id="UP000284706"/>
    </source>
</evidence>
<gene>
    <name evidence="1" type="ORF">CVT26_014498</name>
</gene>
<proteinExistence type="predicted"/>
<comment type="caution">
    <text evidence="1">The sequence shown here is derived from an EMBL/GenBank/DDBJ whole genome shotgun (WGS) entry which is preliminary data.</text>
</comment>
<reference evidence="1 2" key="1">
    <citation type="journal article" date="2018" name="Evol. Lett.">
        <title>Horizontal gene cluster transfer increased hallucinogenic mushroom diversity.</title>
        <authorList>
            <person name="Reynolds H.T."/>
            <person name="Vijayakumar V."/>
            <person name="Gluck-Thaler E."/>
            <person name="Korotkin H.B."/>
            <person name="Matheny P.B."/>
            <person name="Slot J.C."/>
        </authorList>
    </citation>
    <scope>NUCLEOTIDE SEQUENCE [LARGE SCALE GENOMIC DNA]</scope>
    <source>
        <strain evidence="1 2">SRW20</strain>
    </source>
</reference>
<organism evidence="1 2">
    <name type="scientific">Gymnopilus dilepis</name>
    <dbReference type="NCBI Taxonomy" id="231916"/>
    <lineage>
        <taxon>Eukaryota</taxon>
        <taxon>Fungi</taxon>
        <taxon>Dikarya</taxon>
        <taxon>Basidiomycota</taxon>
        <taxon>Agaricomycotina</taxon>
        <taxon>Agaricomycetes</taxon>
        <taxon>Agaricomycetidae</taxon>
        <taxon>Agaricales</taxon>
        <taxon>Agaricineae</taxon>
        <taxon>Hymenogastraceae</taxon>
        <taxon>Gymnopilus</taxon>
    </lineage>
</organism>
<dbReference type="AlphaFoldDB" id="A0A409WS89"/>
<dbReference type="EMBL" id="NHYE01004878">
    <property type="protein sequence ID" value="PPQ81357.1"/>
    <property type="molecule type" value="Genomic_DNA"/>
</dbReference>
<keyword evidence="2" id="KW-1185">Reference proteome</keyword>
<dbReference type="InParanoid" id="A0A409WS89"/>
<name>A0A409WS89_9AGAR</name>
<sequence length="60" mass="6867">MGPGVTGYGQRTVRKWAAYIRAHTAQRNLASPTFKNTRTYPIAYGSYKIPDLYDTRVTRE</sequence>